<evidence type="ECO:0000313" key="3">
    <source>
        <dbReference type="Proteomes" id="UP000294419"/>
    </source>
</evidence>
<dbReference type="RefSeq" id="WP_133439792.1">
    <property type="nucleotide sequence ID" value="NZ_CP037954.1"/>
</dbReference>
<dbReference type="InterPro" id="IPR059123">
    <property type="entry name" value="StrF_dom"/>
</dbReference>
<sequence>MISIIICSRTPEISPQLFQNIEESIGYDYEIIVIDNSKKIYSIFEAYNIGIKNSKGNYWCFAHDDILLHTQNWGKEIKKIFENDEEIGLIGIAGSKIKTRMPSAWFDCDESLKVNSLIQHFNSDKVKLWERGWKDSRNEEVSVIDGVFMVGRKNDSIKFNEELSGFHNYDLNLSLAYKNANYKVIVTRNVLIEHFSIGKIDKSWYISALQFDTEYGRYLPLKVNDIISKSDFRLQELKNGTTFCLYLINNDLKFEAIKYWIKLISLKPVSKFHLHFIKLLLK</sequence>
<organism evidence="2 3">
    <name type="scientific">Chryseobacterium salivictor</name>
    <dbReference type="NCBI Taxonomy" id="2547600"/>
    <lineage>
        <taxon>Bacteria</taxon>
        <taxon>Pseudomonadati</taxon>
        <taxon>Bacteroidota</taxon>
        <taxon>Flavobacteriia</taxon>
        <taxon>Flavobacteriales</taxon>
        <taxon>Weeksellaceae</taxon>
        <taxon>Chryseobacterium group</taxon>
        <taxon>Chryseobacterium</taxon>
    </lineage>
</organism>
<dbReference type="KEGG" id="csal:NBC122_01537"/>
<name>A0A4P6ZFT5_9FLAO</name>
<dbReference type="Proteomes" id="UP000294419">
    <property type="component" value="Chromosome"/>
</dbReference>
<evidence type="ECO:0000313" key="2">
    <source>
        <dbReference type="EMBL" id="QBO58352.1"/>
    </source>
</evidence>
<dbReference type="AlphaFoldDB" id="A0A4P6ZFT5"/>
<dbReference type="OrthoDB" id="7851643at2"/>
<keyword evidence="3" id="KW-1185">Reference proteome</keyword>
<protein>
    <recommendedName>
        <fullName evidence="1">Streptomycin biosynthesis protein StrF domain-containing protein</fullName>
    </recommendedName>
</protein>
<dbReference type="Gene3D" id="3.90.550.10">
    <property type="entry name" value="Spore Coat Polysaccharide Biosynthesis Protein SpsA, Chain A"/>
    <property type="match status" value="1"/>
</dbReference>
<gene>
    <name evidence="2" type="ORF">NBC122_01537</name>
</gene>
<evidence type="ECO:0000259" key="1">
    <source>
        <dbReference type="Pfam" id="PF13712"/>
    </source>
</evidence>
<reference evidence="2 3" key="1">
    <citation type="submission" date="2019-03" db="EMBL/GenBank/DDBJ databases">
        <authorList>
            <person name="Kim H."/>
            <person name="Yu S.-M."/>
        </authorList>
    </citation>
    <scope>NUCLEOTIDE SEQUENCE [LARGE SCALE GENOMIC DNA]</scope>
    <source>
        <strain evidence="2 3">NBC122</strain>
    </source>
</reference>
<accession>A0A4P6ZFT5</accession>
<proteinExistence type="predicted"/>
<dbReference type="Pfam" id="PF13712">
    <property type="entry name" value="Glyco_tranf_2_5"/>
    <property type="match status" value="1"/>
</dbReference>
<dbReference type="EMBL" id="CP037954">
    <property type="protein sequence ID" value="QBO58352.1"/>
    <property type="molecule type" value="Genomic_DNA"/>
</dbReference>
<dbReference type="InterPro" id="IPR029044">
    <property type="entry name" value="Nucleotide-diphossugar_trans"/>
</dbReference>
<dbReference type="SUPFAM" id="SSF53448">
    <property type="entry name" value="Nucleotide-diphospho-sugar transferases"/>
    <property type="match status" value="1"/>
</dbReference>
<feature type="domain" description="Streptomycin biosynthesis protein StrF" evidence="1">
    <location>
        <begin position="5"/>
        <end position="206"/>
    </location>
</feature>